<proteinExistence type="inferred from homology"/>
<name>A0A226DHR9_FOLCA</name>
<comment type="caution">
    <text evidence="7">The sequence shown here is derived from an EMBL/GenBank/DDBJ whole genome shotgun (WGS) entry which is preliminary data.</text>
</comment>
<evidence type="ECO:0000256" key="1">
    <source>
        <dbReference type="ARBA" id="ARBA00005964"/>
    </source>
</evidence>
<keyword evidence="5" id="KW-0732">Signal</keyword>
<gene>
    <name evidence="7" type="ORF">Fcan01_20704</name>
</gene>
<reference evidence="7 8" key="1">
    <citation type="submission" date="2015-12" db="EMBL/GenBank/DDBJ databases">
        <title>The genome of Folsomia candida.</title>
        <authorList>
            <person name="Faddeeva A."/>
            <person name="Derks M.F."/>
            <person name="Anvar Y."/>
            <person name="Smit S."/>
            <person name="Van Straalen N."/>
            <person name="Roelofs D."/>
        </authorList>
    </citation>
    <scope>NUCLEOTIDE SEQUENCE [LARGE SCALE GENOMIC DNA]</scope>
    <source>
        <strain evidence="7 8">VU population</strain>
        <tissue evidence="7">Whole body</tissue>
    </source>
</reference>
<sequence>MVLVIPVQPLVFVLNILCSLLPCRNPYQLPEIVYDHSNDLISAKYLNNSGSDYFDVSAALEKNVVQTNLGVIEGYYQTTTGGRKIGAFEGIRYAKAERWEKSVPTHGWSGVLHAKAPGPDCLQINARKVMKLYGEEDCLYLNVYTPVISGNKTNAALPVVVYIHGGSFLFGTGREYGAAYLLNEDIVLVTLNYRVGVLGFMSTGDSVLPGNLGLKDQVLAIKWVKEHITEFGGNPESITLWGFSAGGVAVHLHMMSPQTKDLFSRAISQSATAFCHWGLQPPSRLRGYTEELANYFHCPVNDATKMVNCLKDIDPVSVVAAQTQIFRFFPFPVIIFTPTVELENYDESAFLTEWPDELYKKGEVSNKPWIVSTSKHEGLTAIMALELSWRWSAVKLYWNRVAKHVLDLDYLGLPNLNKIIREITRFYFGNRQTTAVTWFDYSNMITDRYFRVPVIKGIQAHSEIGPVYPYYFPFNSGNYSMGDWNLHRPKEWGLSI</sequence>
<dbReference type="AlphaFoldDB" id="A0A226DHR9"/>
<dbReference type="SUPFAM" id="SSF53474">
    <property type="entry name" value="alpha/beta-Hydrolases"/>
    <property type="match status" value="1"/>
</dbReference>
<dbReference type="InterPro" id="IPR002018">
    <property type="entry name" value="CarbesteraseB"/>
</dbReference>
<dbReference type="PROSITE" id="PS00941">
    <property type="entry name" value="CARBOXYLESTERASE_B_2"/>
    <property type="match status" value="1"/>
</dbReference>
<evidence type="ECO:0000256" key="5">
    <source>
        <dbReference type="RuleBase" id="RU361235"/>
    </source>
</evidence>
<keyword evidence="2" id="KW-0719">Serine esterase</keyword>
<feature type="domain" description="Carboxylesterase type B" evidence="6">
    <location>
        <begin position="62"/>
        <end position="476"/>
    </location>
</feature>
<keyword evidence="8" id="KW-1185">Reference proteome</keyword>
<evidence type="ECO:0000313" key="7">
    <source>
        <dbReference type="EMBL" id="OXA44247.1"/>
    </source>
</evidence>
<dbReference type="GO" id="GO:0052689">
    <property type="term" value="F:carboxylic ester hydrolase activity"/>
    <property type="evidence" value="ECO:0007669"/>
    <property type="project" value="UniProtKB-KW"/>
</dbReference>
<organism evidence="7 8">
    <name type="scientific">Folsomia candida</name>
    <name type="common">Springtail</name>
    <dbReference type="NCBI Taxonomy" id="158441"/>
    <lineage>
        <taxon>Eukaryota</taxon>
        <taxon>Metazoa</taxon>
        <taxon>Ecdysozoa</taxon>
        <taxon>Arthropoda</taxon>
        <taxon>Hexapoda</taxon>
        <taxon>Collembola</taxon>
        <taxon>Entomobryomorpha</taxon>
        <taxon>Isotomoidea</taxon>
        <taxon>Isotomidae</taxon>
        <taxon>Proisotominae</taxon>
        <taxon>Folsomia</taxon>
    </lineage>
</organism>
<feature type="signal peptide" evidence="5">
    <location>
        <begin position="1"/>
        <end position="18"/>
    </location>
</feature>
<dbReference type="EC" id="3.1.1.-" evidence="5"/>
<dbReference type="EMBL" id="LNIX01000019">
    <property type="protein sequence ID" value="OXA44247.1"/>
    <property type="molecule type" value="Genomic_DNA"/>
</dbReference>
<dbReference type="OrthoDB" id="6846267at2759"/>
<comment type="similarity">
    <text evidence="1 5">Belongs to the type-B carboxylesterase/lipase family.</text>
</comment>
<dbReference type="InterPro" id="IPR019826">
    <property type="entry name" value="Carboxylesterase_B_AS"/>
</dbReference>
<keyword evidence="3 5" id="KW-0378">Hydrolase</keyword>
<dbReference type="Gene3D" id="3.40.50.1820">
    <property type="entry name" value="alpha/beta hydrolase"/>
    <property type="match status" value="1"/>
</dbReference>
<protein>
    <recommendedName>
        <fullName evidence="5">Carboxylic ester hydrolase</fullName>
        <ecNumber evidence="5">3.1.1.-</ecNumber>
    </recommendedName>
</protein>
<evidence type="ECO:0000256" key="2">
    <source>
        <dbReference type="ARBA" id="ARBA00022487"/>
    </source>
</evidence>
<dbReference type="InterPro" id="IPR029058">
    <property type="entry name" value="AB_hydrolase_fold"/>
</dbReference>
<dbReference type="PROSITE" id="PS00122">
    <property type="entry name" value="CARBOXYLESTERASE_B_1"/>
    <property type="match status" value="1"/>
</dbReference>
<dbReference type="OMA" id="RNACKNE"/>
<evidence type="ECO:0000259" key="6">
    <source>
        <dbReference type="Pfam" id="PF00135"/>
    </source>
</evidence>
<feature type="chain" id="PRO_5011822048" description="Carboxylic ester hydrolase" evidence="5">
    <location>
        <begin position="19"/>
        <end position="496"/>
    </location>
</feature>
<keyword evidence="4" id="KW-0325">Glycoprotein</keyword>
<dbReference type="PANTHER" id="PTHR11559">
    <property type="entry name" value="CARBOXYLESTERASE"/>
    <property type="match status" value="1"/>
</dbReference>
<evidence type="ECO:0000313" key="8">
    <source>
        <dbReference type="Proteomes" id="UP000198287"/>
    </source>
</evidence>
<evidence type="ECO:0000256" key="3">
    <source>
        <dbReference type="ARBA" id="ARBA00022801"/>
    </source>
</evidence>
<dbReference type="InterPro" id="IPR050309">
    <property type="entry name" value="Type-B_Carboxylest/Lipase"/>
</dbReference>
<dbReference type="InterPro" id="IPR019819">
    <property type="entry name" value="Carboxylesterase_B_CS"/>
</dbReference>
<dbReference type="Proteomes" id="UP000198287">
    <property type="component" value="Unassembled WGS sequence"/>
</dbReference>
<evidence type="ECO:0000256" key="4">
    <source>
        <dbReference type="ARBA" id="ARBA00023180"/>
    </source>
</evidence>
<accession>A0A226DHR9</accession>
<dbReference type="Pfam" id="PF00135">
    <property type="entry name" value="COesterase"/>
    <property type="match status" value="1"/>
</dbReference>